<reference evidence="1 2" key="1">
    <citation type="submission" date="2020-08" db="EMBL/GenBank/DDBJ databases">
        <title>Genome sequence of Diaphorobacter aerolatus KACC 16536T.</title>
        <authorList>
            <person name="Hyun D.-W."/>
            <person name="Bae J.-W."/>
        </authorList>
    </citation>
    <scope>NUCLEOTIDE SEQUENCE [LARGE SCALE GENOMIC DNA]</scope>
    <source>
        <strain evidence="1 2">KACC 16536</strain>
    </source>
</reference>
<evidence type="ECO:0000313" key="1">
    <source>
        <dbReference type="EMBL" id="QNP47308.1"/>
    </source>
</evidence>
<dbReference type="AlphaFoldDB" id="A0A7H0GG92"/>
<dbReference type="Pfam" id="PF19636">
    <property type="entry name" value="DUF6139"/>
    <property type="match status" value="1"/>
</dbReference>
<evidence type="ECO:0000313" key="2">
    <source>
        <dbReference type="Proteomes" id="UP000516028"/>
    </source>
</evidence>
<sequence length="79" mass="9236">MLVDVFRRPEAEGKFSHLAVPHNEPIPQEVTDWEWHDEARGIDLNEDLESWPEYGIEKPGEQLSKKRYAITSVKKMTTE</sequence>
<dbReference type="Proteomes" id="UP000516028">
    <property type="component" value="Chromosome"/>
</dbReference>
<dbReference type="KEGG" id="daer:H9K75_13145"/>
<protein>
    <submittedName>
        <fullName evidence="1">Uncharacterized protein</fullName>
    </submittedName>
</protein>
<accession>A0A7H0GG92</accession>
<keyword evidence="2" id="KW-1185">Reference proteome</keyword>
<dbReference type="EMBL" id="CP060783">
    <property type="protein sequence ID" value="QNP47308.1"/>
    <property type="molecule type" value="Genomic_DNA"/>
</dbReference>
<gene>
    <name evidence="1" type="ORF">H9K75_13145</name>
</gene>
<dbReference type="RefSeq" id="WP_187723021.1">
    <property type="nucleotide sequence ID" value="NZ_CP060783.1"/>
</dbReference>
<dbReference type="InterPro" id="IPR046137">
    <property type="entry name" value="DUF6139"/>
</dbReference>
<organism evidence="1 2">
    <name type="scientific">Diaphorobacter aerolatus</name>
    <dbReference type="NCBI Taxonomy" id="1288495"/>
    <lineage>
        <taxon>Bacteria</taxon>
        <taxon>Pseudomonadati</taxon>
        <taxon>Pseudomonadota</taxon>
        <taxon>Betaproteobacteria</taxon>
        <taxon>Burkholderiales</taxon>
        <taxon>Comamonadaceae</taxon>
        <taxon>Diaphorobacter</taxon>
    </lineage>
</organism>
<name>A0A7H0GG92_9BURK</name>
<proteinExistence type="predicted"/>